<organism evidence="4 5">
    <name type="scientific">Ruminococcus flavefaciens 007c</name>
    <dbReference type="NCBI Taxonomy" id="1341157"/>
    <lineage>
        <taxon>Bacteria</taxon>
        <taxon>Bacillati</taxon>
        <taxon>Bacillota</taxon>
        <taxon>Clostridia</taxon>
        <taxon>Eubacteriales</taxon>
        <taxon>Oscillospiraceae</taxon>
        <taxon>Ruminococcus</taxon>
    </lineage>
</organism>
<keyword evidence="5" id="KW-1185">Reference proteome</keyword>
<dbReference type="Pfam" id="PF01041">
    <property type="entry name" value="DegT_DnrJ_EryC1"/>
    <property type="match status" value="1"/>
</dbReference>
<gene>
    <name evidence="4" type="ORF">RF007C_15545</name>
</gene>
<dbReference type="SUPFAM" id="SSF53383">
    <property type="entry name" value="PLP-dependent transferases"/>
    <property type="match status" value="1"/>
</dbReference>
<dbReference type="AlphaFoldDB" id="W7UVY0"/>
<evidence type="ECO:0000256" key="2">
    <source>
        <dbReference type="PIRSR" id="PIRSR000390-2"/>
    </source>
</evidence>
<protein>
    <recommendedName>
        <fullName evidence="6">Aminotransferase DegT</fullName>
    </recommendedName>
</protein>
<evidence type="ECO:0000256" key="3">
    <source>
        <dbReference type="RuleBase" id="RU004508"/>
    </source>
</evidence>
<dbReference type="Proteomes" id="UP000019365">
    <property type="component" value="Unassembled WGS sequence"/>
</dbReference>
<dbReference type="OrthoDB" id="9810913at2"/>
<dbReference type="RefSeq" id="WP_037300213.1">
    <property type="nucleotide sequence ID" value="NZ_ATAX01000028.1"/>
</dbReference>
<dbReference type="InterPro" id="IPR015421">
    <property type="entry name" value="PyrdxlP-dep_Trfase_major"/>
</dbReference>
<dbReference type="Gene3D" id="3.90.1150.10">
    <property type="entry name" value="Aspartate Aminotransferase, domain 1"/>
    <property type="match status" value="1"/>
</dbReference>
<sequence length="383" mass="42294">MEFRDLKKQYSVLKNEIDMKIAEVCTSAHFISGAQVSELERQLAEYVGVKHCISCANGTDAITLALKAWGIGRGDAVFVPDFTFFSSGECPAAEGAVPVFVDVDENSFNIDVKKLEEAVIRVLGEGEYAPKAVIAVDLFGQPADYAEIKEICRKYGLLLLEDGAQGFGGSIDGKKACGFGDISTTSFFPSKPLGCYGDGGAVFTNNDEWAAIIRSLAVHGKNSENKYDNIRLGMNSRLDTLQAAVLQVKLKAFKDHELQDINTAALMYNEALADTGLILPHIKNGYISSWAQYTVQLQRGIDRNVLKKYLQDRSIPTMIYYMKPMHSQQAFSGTHSAEADCPVTRKLCETVLSLPIHPYLSREDIYTIRNALTEAMNESRMIR</sequence>
<proteinExistence type="inferred from homology"/>
<accession>W7UVY0</accession>
<dbReference type="InterPro" id="IPR015422">
    <property type="entry name" value="PyrdxlP-dep_Trfase_small"/>
</dbReference>
<dbReference type="GO" id="GO:0000271">
    <property type="term" value="P:polysaccharide biosynthetic process"/>
    <property type="evidence" value="ECO:0007669"/>
    <property type="project" value="TreeGrafter"/>
</dbReference>
<evidence type="ECO:0000313" key="5">
    <source>
        <dbReference type="Proteomes" id="UP000019365"/>
    </source>
</evidence>
<dbReference type="CDD" id="cd00616">
    <property type="entry name" value="AHBA_syn"/>
    <property type="match status" value="1"/>
</dbReference>
<dbReference type="PIRSF" id="PIRSF000390">
    <property type="entry name" value="PLP_StrS"/>
    <property type="match status" value="1"/>
</dbReference>
<evidence type="ECO:0000313" key="4">
    <source>
        <dbReference type="EMBL" id="EWM53025.1"/>
    </source>
</evidence>
<dbReference type="Gene3D" id="3.40.640.10">
    <property type="entry name" value="Type I PLP-dependent aspartate aminotransferase-like (Major domain)"/>
    <property type="match status" value="1"/>
</dbReference>
<dbReference type="PANTHER" id="PTHR30244:SF42">
    <property type="entry name" value="UDP-2-ACETAMIDO-2-DEOXY-3-OXO-D-GLUCURONATE AMINOTRANSFERASE"/>
    <property type="match status" value="1"/>
</dbReference>
<reference evidence="4 5" key="1">
    <citation type="journal article" date="2014" name="PLoS ONE">
        <title>Rumen cellulosomics: divergent fiber-degrading strategies revealed by comparative genome-wide analysis of six ruminococcal strains.</title>
        <authorList>
            <person name="Dassa B."/>
            <person name="Borovok I."/>
            <person name="Ruimy-Israeli V."/>
            <person name="Lamed R."/>
            <person name="Flint H.J."/>
            <person name="Duncan S.H."/>
            <person name="Henrissat B."/>
            <person name="Coutinho P."/>
            <person name="Morrison M."/>
            <person name="Mosoni P."/>
            <person name="Yeoman C.J."/>
            <person name="White B.A."/>
            <person name="Bayer E.A."/>
        </authorList>
    </citation>
    <scope>NUCLEOTIDE SEQUENCE [LARGE SCALE GENOMIC DNA]</scope>
    <source>
        <strain evidence="4 5">007c</strain>
    </source>
</reference>
<comment type="similarity">
    <text evidence="3">Belongs to the DegT/DnrJ/EryC1 family.</text>
</comment>
<dbReference type="GO" id="GO:0008483">
    <property type="term" value="F:transaminase activity"/>
    <property type="evidence" value="ECO:0007669"/>
    <property type="project" value="TreeGrafter"/>
</dbReference>
<evidence type="ECO:0000256" key="1">
    <source>
        <dbReference type="PIRSR" id="PIRSR000390-1"/>
    </source>
</evidence>
<dbReference type="InterPro" id="IPR015424">
    <property type="entry name" value="PyrdxlP-dep_Trfase"/>
</dbReference>
<comment type="caution">
    <text evidence="4">The sequence shown here is derived from an EMBL/GenBank/DDBJ whole genome shotgun (WGS) entry which is preliminary data.</text>
</comment>
<feature type="modified residue" description="N6-(pyridoxal phosphate)lysine" evidence="2">
    <location>
        <position position="191"/>
    </location>
</feature>
<dbReference type="EMBL" id="ATAX01000028">
    <property type="protein sequence ID" value="EWM53025.1"/>
    <property type="molecule type" value="Genomic_DNA"/>
</dbReference>
<dbReference type="PANTHER" id="PTHR30244">
    <property type="entry name" value="TRANSAMINASE"/>
    <property type="match status" value="1"/>
</dbReference>
<dbReference type="PATRIC" id="fig|1341157.4.peg.2510"/>
<keyword evidence="2 3" id="KW-0663">Pyridoxal phosphate</keyword>
<evidence type="ECO:0008006" key="6">
    <source>
        <dbReference type="Google" id="ProtNLM"/>
    </source>
</evidence>
<dbReference type="eggNOG" id="COG0399">
    <property type="taxonomic scope" value="Bacteria"/>
</dbReference>
<feature type="active site" description="Proton acceptor" evidence="1">
    <location>
        <position position="191"/>
    </location>
</feature>
<dbReference type="InterPro" id="IPR000653">
    <property type="entry name" value="DegT/StrS_aminotransferase"/>
</dbReference>
<dbReference type="GO" id="GO:0030170">
    <property type="term" value="F:pyridoxal phosphate binding"/>
    <property type="evidence" value="ECO:0007669"/>
    <property type="project" value="TreeGrafter"/>
</dbReference>
<name>W7UVY0_RUMFL</name>